<comment type="caution">
    <text evidence="1">The sequence shown here is derived from an EMBL/GenBank/DDBJ whole genome shotgun (WGS) entry which is preliminary data.</text>
</comment>
<name>A0A9P6D434_PLEER</name>
<sequence length="134" mass="15147">MKISALFVVFVGVTVNLKPFLYVIINPVNFFPSISQFSFYSLPTSRSRFLQPCINTPVDHLVQREYSGDIRSANSTRPITTVPEMRTSGCCFPWCILLACPAFSDFKTSHRREVARGDLSRGTYWKAATGAQYH</sequence>
<accession>A0A9P6D434</accession>
<organism evidence="1 2">
    <name type="scientific">Pleurotus eryngii</name>
    <name type="common">Boletus of the steppes</name>
    <dbReference type="NCBI Taxonomy" id="5323"/>
    <lineage>
        <taxon>Eukaryota</taxon>
        <taxon>Fungi</taxon>
        <taxon>Dikarya</taxon>
        <taxon>Basidiomycota</taxon>
        <taxon>Agaricomycotina</taxon>
        <taxon>Agaricomycetes</taxon>
        <taxon>Agaricomycetidae</taxon>
        <taxon>Agaricales</taxon>
        <taxon>Pleurotineae</taxon>
        <taxon>Pleurotaceae</taxon>
        <taxon>Pleurotus</taxon>
    </lineage>
</organism>
<protein>
    <submittedName>
        <fullName evidence="1">Uncharacterized protein</fullName>
    </submittedName>
</protein>
<gene>
    <name evidence="1" type="ORF">BDN71DRAFT_198926</name>
</gene>
<dbReference type="EMBL" id="MU154644">
    <property type="protein sequence ID" value="KAF9490327.1"/>
    <property type="molecule type" value="Genomic_DNA"/>
</dbReference>
<keyword evidence="2" id="KW-1185">Reference proteome</keyword>
<reference evidence="1" key="1">
    <citation type="submission" date="2020-11" db="EMBL/GenBank/DDBJ databases">
        <authorList>
            <consortium name="DOE Joint Genome Institute"/>
            <person name="Ahrendt S."/>
            <person name="Riley R."/>
            <person name="Andreopoulos W."/>
            <person name="Labutti K."/>
            <person name="Pangilinan J."/>
            <person name="Ruiz-Duenas F.J."/>
            <person name="Barrasa J.M."/>
            <person name="Sanchez-Garcia M."/>
            <person name="Camarero S."/>
            <person name="Miyauchi S."/>
            <person name="Serrano A."/>
            <person name="Linde D."/>
            <person name="Babiker R."/>
            <person name="Drula E."/>
            <person name="Ayuso-Fernandez I."/>
            <person name="Pacheco R."/>
            <person name="Padilla G."/>
            <person name="Ferreira P."/>
            <person name="Barriuso J."/>
            <person name="Kellner H."/>
            <person name="Castanera R."/>
            <person name="Alfaro M."/>
            <person name="Ramirez L."/>
            <person name="Pisabarro A.G."/>
            <person name="Kuo A."/>
            <person name="Tritt A."/>
            <person name="Lipzen A."/>
            <person name="He G."/>
            <person name="Yan M."/>
            <person name="Ng V."/>
            <person name="Cullen D."/>
            <person name="Martin F."/>
            <person name="Rosso M.-N."/>
            <person name="Henrissat B."/>
            <person name="Hibbett D."/>
            <person name="Martinez A.T."/>
            <person name="Grigoriev I.V."/>
        </authorList>
    </citation>
    <scope>NUCLEOTIDE SEQUENCE</scope>
    <source>
        <strain evidence="1">ATCC 90797</strain>
    </source>
</reference>
<proteinExistence type="predicted"/>
<evidence type="ECO:0000313" key="1">
    <source>
        <dbReference type="EMBL" id="KAF9490327.1"/>
    </source>
</evidence>
<dbReference type="Proteomes" id="UP000807025">
    <property type="component" value="Unassembled WGS sequence"/>
</dbReference>
<evidence type="ECO:0000313" key="2">
    <source>
        <dbReference type="Proteomes" id="UP000807025"/>
    </source>
</evidence>
<dbReference type="AlphaFoldDB" id="A0A9P6D434"/>